<protein>
    <submittedName>
        <fullName evidence="3">Uncharacterized protein</fullName>
    </submittedName>
</protein>
<dbReference type="Proteomes" id="UP001620626">
    <property type="component" value="Unassembled WGS sequence"/>
</dbReference>
<name>A0ABD2JKT6_9BILA</name>
<keyword evidence="4" id="KW-1185">Reference proteome</keyword>
<feature type="coiled-coil region" evidence="1">
    <location>
        <begin position="34"/>
        <end position="98"/>
    </location>
</feature>
<evidence type="ECO:0000256" key="2">
    <source>
        <dbReference type="SAM" id="Phobius"/>
    </source>
</evidence>
<evidence type="ECO:0000313" key="4">
    <source>
        <dbReference type="Proteomes" id="UP001620626"/>
    </source>
</evidence>
<keyword evidence="1" id="KW-0175">Coiled coil</keyword>
<feature type="transmembrane region" description="Helical" evidence="2">
    <location>
        <begin position="6"/>
        <end position="24"/>
    </location>
</feature>
<organism evidence="3 4">
    <name type="scientific">Heterodera trifolii</name>
    <dbReference type="NCBI Taxonomy" id="157864"/>
    <lineage>
        <taxon>Eukaryota</taxon>
        <taxon>Metazoa</taxon>
        <taxon>Ecdysozoa</taxon>
        <taxon>Nematoda</taxon>
        <taxon>Chromadorea</taxon>
        <taxon>Rhabditida</taxon>
        <taxon>Tylenchina</taxon>
        <taxon>Tylenchomorpha</taxon>
        <taxon>Tylenchoidea</taxon>
        <taxon>Heteroderidae</taxon>
        <taxon>Heteroderinae</taxon>
        <taxon>Heterodera</taxon>
    </lineage>
</organism>
<accession>A0ABD2JKT6</accession>
<sequence>MANSSLMLPIFTLFVVLIAIKFYASEQNPISVDLAQLDRQINEKQQKANQLRQQIASENNPEIKQSEMRTLQAMIEEINNLQAQRKSYQNTDQNAQNNLG</sequence>
<proteinExistence type="predicted"/>
<keyword evidence="2" id="KW-0472">Membrane</keyword>
<dbReference type="AlphaFoldDB" id="A0ABD2JKT6"/>
<comment type="caution">
    <text evidence="3">The sequence shown here is derived from an EMBL/GenBank/DDBJ whole genome shotgun (WGS) entry which is preliminary data.</text>
</comment>
<gene>
    <name evidence="3" type="ORF">niasHT_026491</name>
</gene>
<reference evidence="3 4" key="1">
    <citation type="submission" date="2024-10" db="EMBL/GenBank/DDBJ databases">
        <authorList>
            <person name="Kim D."/>
        </authorList>
    </citation>
    <scope>NUCLEOTIDE SEQUENCE [LARGE SCALE GENOMIC DNA]</scope>
    <source>
        <strain evidence="3">BH-2024</strain>
    </source>
</reference>
<keyword evidence="2" id="KW-1133">Transmembrane helix</keyword>
<evidence type="ECO:0000313" key="3">
    <source>
        <dbReference type="EMBL" id="KAL3091232.1"/>
    </source>
</evidence>
<evidence type="ECO:0000256" key="1">
    <source>
        <dbReference type="SAM" id="Coils"/>
    </source>
</evidence>
<dbReference type="EMBL" id="JBICBT010000946">
    <property type="protein sequence ID" value="KAL3091232.1"/>
    <property type="molecule type" value="Genomic_DNA"/>
</dbReference>
<keyword evidence="2" id="KW-0812">Transmembrane</keyword>